<evidence type="ECO:0000256" key="2">
    <source>
        <dbReference type="SAM" id="SignalP"/>
    </source>
</evidence>
<evidence type="ECO:0000313" key="5">
    <source>
        <dbReference type="EMBL" id="CAL8140461.1"/>
    </source>
</evidence>
<keyword evidence="2" id="KW-0732">Signal</keyword>
<proteinExistence type="predicted"/>
<organism evidence="4 6">
    <name type="scientific">Orchesella dallaii</name>
    <dbReference type="NCBI Taxonomy" id="48710"/>
    <lineage>
        <taxon>Eukaryota</taxon>
        <taxon>Metazoa</taxon>
        <taxon>Ecdysozoa</taxon>
        <taxon>Arthropoda</taxon>
        <taxon>Hexapoda</taxon>
        <taxon>Collembola</taxon>
        <taxon>Entomobryomorpha</taxon>
        <taxon>Entomobryoidea</taxon>
        <taxon>Orchesellidae</taxon>
        <taxon>Orchesellinae</taxon>
        <taxon>Orchesella</taxon>
    </lineage>
</organism>
<feature type="region of interest" description="Disordered" evidence="1">
    <location>
        <begin position="34"/>
        <end position="126"/>
    </location>
</feature>
<accession>A0ABP1S1A2</accession>
<name>A0ABP1S1A2_9HEXA</name>
<comment type="caution">
    <text evidence="4">The sequence shown here is derived from an EMBL/GenBank/DDBJ whole genome shotgun (WGS) entry which is preliminary data.</text>
</comment>
<sequence>MAILSFLNTELLLILYLAAVVLRGTYTEEVKPSAMGGVRTDDTKDGDSLSVVDRSKRQVTSPSLPQIHGAGGGGPTNDTTTTPPPSEPTSEVPVTPSSSTMSSLPSDSTTPPFDTSTTTAPDPNDKCGTYYSAPRGMNDPGPCFPPNSSCSNPLCMIDFSSDDLYSCLWSSSTSTSRYYRSLFSNSTPPPPIVIEVPGNCQPNNTPPAFANSSEIPSPTCFFQQNSTSFSKNATKCVCTKWDGSCPDEDLKFCEKDQLLVEANELIWKIMEISEMVQPGCPCDYELEQMLPLAIQAVDERKNLYRANMLLYQARETHICNRRRLMTCQPDGTCGCAPGTARREYQGKDIIIRSYYCYATQGNCDADPAILIKQFKGGEELVRRHYGDPSVPTHKDYETGCLINYCKNAAEDIQNRIQYCST</sequence>
<evidence type="ECO:0000313" key="4">
    <source>
        <dbReference type="EMBL" id="CAL8140452.1"/>
    </source>
</evidence>
<gene>
    <name evidence="3" type="ORF">ODALV1_LOCUS28293</name>
    <name evidence="4" type="ORF">ODALV1_LOCUS28296</name>
    <name evidence="5" type="ORF">ODALV1_LOCUS28299</name>
</gene>
<evidence type="ECO:0000313" key="6">
    <source>
        <dbReference type="Proteomes" id="UP001642540"/>
    </source>
</evidence>
<feature type="signal peptide" evidence="2">
    <location>
        <begin position="1"/>
        <end position="27"/>
    </location>
</feature>
<dbReference type="EMBL" id="CAXLJM020000136">
    <property type="protein sequence ID" value="CAL8140443.1"/>
    <property type="molecule type" value="Genomic_DNA"/>
</dbReference>
<dbReference type="Proteomes" id="UP001642540">
    <property type="component" value="Unassembled WGS sequence"/>
</dbReference>
<reference evidence="4 6" key="1">
    <citation type="submission" date="2024-08" db="EMBL/GenBank/DDBJ databases">
        <authorList>
            <person name="Cucini C."/>
            <person name="Frati F."/>
        </authorList>
    </citation>
    <scope>NUCLEOTIDE SEQUENCE [LARGE SCALE GENOMIC DNA]</scope>
</reference>
<feature type="chain" id="PRO_5045029728" evidence="2">
    <location>
        <begin position="28"/>
        <end position="421"/>
    </location>
</feature>
<dbReference type="EMBL" id="CAXLJM020000136">
    <property type="protein sequence ID" value="CAL8140461.1"/>
    <property type="molecule type" value="Genomic_DNA"/>
</dbReference>
<evidence type="ECO:0000256" key="1">
    <source>
        <dbReference type="SAM" id="MobiDB-lite"/>
    </source>
</evidence>
<feature type="compositionally biased region" description="Low complexity" evidence="1">
    <location>
        <begin position="88"/>
        <end position="122"/>
    </location>
</feature>
<evidence type="ECO:0000313" key="3">
    <source>
        <dbReference type="EMBL" id="CAL8140443.1"/>
    </source>
</evidence>
<protein>
    <submittedName>
        <fullName evidence="4">Uncharacterized protein</fullName>
    </submittedName>
</protein>
<keyword evidence="6" id="KW-1185">Reference proteome</keyword>
<dbReference type="EMBL" id="CAXLJM020000136">
    <property type="protein sequence ID" value="CAL8140452.1"/>
    <property type="molecule type" value="Genomic_DNA"/>
</dbReference>